<sequence length="761" mass="86057">MKLWYENPAKPDDWNEALPLGNGSLGAMVFGGVETEHIQVNEETVWDGGPRNRVNKDALKYIPKVRQLLLEGNVAEAEKLTELALYGTPIEARNYESLGDIFIKFYNHGQNGYDKYSRQLDLDKAVLNVDYEIDGVKFSREMFVSAVHNVLAIKIAAEKQKTLSFQVSLDRDRYYDDMKACSEDTIMMNGKTEGSKGISFCAELKAVSEQGKIYAIGNKLIVEEAPEVLLLFTARTDFWGENPEDWCKARLEGAAKLSFDELKSAHVADYKKLYDRVKLELVSSDNEELEKLPTDERLDRIKQGKEDLALIKLYFQFGRYLLISCSRPGGLPANLQGIWNRDMITSAWGCKFTVNINTEMNYWPAESCNLPECHIPLFDHLERMRVTGRRTAREMYNCDGFVCHHNTDIWADTAPHSSWMPGTQWPMGAAWLCIHIWEHYQFTRDRSFLADKYGTMKEAAEFFVDFLIENKEGKLVTCPSVSPENTYRLPNGQKGSVCIGPSMDSQILYALFSACIEGSEILGIDDEFRVKLTDIRERLPKPSIGKYGQIQEWAEDYDEVEPGHRHISQLFALHPSNQITVQNTPKLAEAAKNTIKRRLSFGGGHTGWSKAWIINMWARLEEGNLAYENILSLFCKSTLNNLFDNHPPFQIDGNFGAAAAVVEMLVQSHTGYIKLLPALPDAWHSGEVSGVCARGGFELDMKWENNKVKKAVIKSKQGEVCKLIAENIAEITCGGKKVEVRNSGAALEFETKAGEEYEIKF</sequence>
<name>A0A1V4IYZ8_9CLOT</name>
<evidence type="ECO:0000313" key="5">
    <source>
        <dbReference type="Proteomes" id="UP000190080"/>
    </source>
</evidence>
<evidence type="ECO:0000313" key="4">
    <source>
        <dbReference type="EMBL" id="OPJ65129.1"/>
    </source>
</evidence>
<dbReference type="InterPro" id="IPR054363">
    <property type="entry name" value="GH95_cat"/>
</dbReference>
<dbReference type="FunFam" id="1.50.10.10:FF:000028">
    <property type="entry name" value="Alpha-L-fucosidase 2"/>
    <property type="match status" value="1"/>
</dbReference>
<dbReference type="Pfam" id="PF21307">
    <property type="entry name" value="Glyco_hydro_95_C"/>
    <property type="match status" value="1"/>
</dbReference>
<keyword evidence="5" id="KW-1185">Reference proteome</keyword>
<dbReference type="PIRSF" id="PIRSF007663">
    <property type="entry name" value="UCP007663"/>
    <property type="match status" value="1"/>
</dbReference>
<proteinExistence type="predicted"/>
<evidence type="ECO:0000259" key="3">
    <source>
        <dbReference type="Pfam" id="PF22124"/>
    </source>
</evidence>
<dbReference type="OrthoDB" id="9802600at2"/>
<dbReference type="Pfam" id="PF22124">
    <property type="entry name" value="Glyco_hydro_95_cat"/>
    <property type="match status" value="1"/>
</dbReference>
<evidence type="ECO:0000259" key="1">
    <source>
        <dbReference type="Pfam" id="PF14498"/>
    </source>
</evidence>
<dbReference type="InterPro" id="IPR012341">
    <property type="entry name" value="6hp_glycosidase-like_sf"/>
</dbReference>
<dbReference type="AlphaFoldDB" id="A0A1V4IYZ8"/>
<accession>A0A1V4IYZ8</accession>
<dbReference type="PANTHER" id="PTHR31084">
    <property type="entry name" value="ALPHA-L-FUCOSIDASE 2"/>
    <property type="match status" value="1"/>
</dbReference>
<dbReference type="InterPro" id="IPR016518">
    <property type="entry name" value="Alpha-L-fucosidase"/>
</dbReference>
<feature type="domain" description="Alpha fucosidase A-like C-terminal" evidence="2">
    <location>
        <begin position="667"/>
        <end position="759"/>
    </location>
</feature>
<dbReference type="InterPro" id="IPR027414">
    <property type="entry name" value="GH95_N_dom"/>
</dbReference>
<dbReference type="InterPro" id="IPR049053">
    <property type="entry name" value="AFCA-like_C"/>
</dbReference>
<dbReference type="Pfam" id="PF14498">
    <property type="entry name" value="Glyco_hyd_65N_2"/>
    <property type="match status" value="1"/>
</dbReference>
<dbReference type="GO" id="GO:0005975">
    <property type="term" value="P:carbohydrate metabolic process"/>
    <property type="evidence" value="ECO:0007669"/>
    <property type="project" value="InterPro"/>
</dbReference>
<gene>
    <name evidence="4" type="ORF">CLORY_01290</name>
</gene>
<dbReference type="SUPFAM" id="SSF48208">
    <property type="entry name" value="Six-hairpin glycosidases"/>
    <property type="match status" value="1"/>
</dbReference>
<feature type="domain" description="Glycosyl hydrolase family 95 N-terminal" evidence="1">
    <location>
        <begin position="3"/>
        <end position="238"/>
    </location>
</feature>
<dbReference type="PANTHER" id="PTHR31084:SF0">
    <property type="entry name" value="ALPHA-L-FUCOSIDASE 2"/>
    <property type="match status" value="1"/>
</dbReference>
<dbReference type="Proteomes" id="UP000190080">
    <property type="component" value="Unassembled WGS sequence"/>
</dbReference>
<protein>
    <submittedName>
        <fullName evidence="4">Uncharacterized protein</fullName>
    </submittedName>
</protein>
<organism evidence="4 5">
    <name type="scientific">Clostridium oryzae</name>
    <dbReference type="NCBI Taxonomy" id="1450648"/>
    <lineage>
        <taxon>Bacteria</taxon>
        <taxon>Bacillati</taxon>
        <taxon>Bacillota</taxon>
        <taxon>Clostridia</taxon>
        <taxon>Eubacteriales</taxon>
        <taxon>Clostridiaceae</taxon>
        <taxon>Clostridium</taxon>
    </lineage>
</organism>
<evidence type="ECO:0000259" key="2">
    <source>
        <dbReference type="Pfam" id="PF21307"/>
    </source>
</evidence>
<reference evidence="4 5" key="1">
    <citation type="submission" date="2017-03" db="EMBL/GenBank/DDBJ databases">
        <title>Genome sequence of Clostridium oryzae DSM 28571.</title>
        <authorList>
            <person name="Poehlein A."/>
            <person name="Daniel R."/>
        </authorList>
    </citation>
    <scope>NUCLEOTIDE SEQUENCE [LARGE SCALE GENOMIC DNA]</scope>
    <source>
        <strain evidence="4 5">DSM 28571</strain>
    </source>
</reference>
<dbReference type="Gene3D" id="1.50.10.10">
    <property type="match status" value="1"/>
</dbReference>
<dbReference type="GO" id="GO:0004560">
    <property type="term" value="F:alpha-L-fucosidase activity"/>
    <property type="evidence" value="ECO:0007669"/>
    <property type="project" value="InterPro"/>
</dbReference>
<comment type="caution">
    <text evidence="4">The sequence shown here is derived from an EMBL/GenBank/DDBJ whole genome shotgun (WGS) entry which is preliminary data.</text>
</comment>
<dbReference type="RefSeq" id="WP_079421648.1">
    <property type="nucleotide sequence ID" value="NZ_MZGV01000001.1"/>
</dbReference>
<feature type="domain" description="Glycosyl hydrolase family 95 catalytic" evidence="3">
    <location>
        <begin position="258"/>
        <end position="665"/>
    </location>
</feature>
<dbReference type="InterPro" id="IPR008928">
    <property type="entry name" value="6-hairpin_glycosidase_sf"/>
</dbReference>
<dbReference type="STRING" id="1450648.CLORY_01290"/>
<dbReference type="EMBL" id="MZGV01000001">
    <property type="protein sequence ID" value="OPJ65129.1"/>
    <property type="molecule type" value="Genomic_DNA"/>
</dbReference>